<organism evidence="2 3">
    <name type="scientific">Candidatus Ornithobacterium hominis</name>
    <dbReference type="NCBI Taxonomy" id="2497989"/>
    <lineage>
        <taxon>Bacteria</taxon>
        <taxon>Pseudomonadati</taxon>
        <taxon>Bacteroidota</taxon>
        <taxon>Flavobacteriia</taxon>
        <taxon>Flavobacteriales</taxon>
        <taxon>Weeksellaceae</taxon>
        <taxon>Ornithobacterium</taxon>
    </lineage>
</organism>
<reference evidence="2 3" key="1">
    <citation type="submission" date="2018-09" db="EMBL/GenBank/DDBJ databases">
        <authorList>
            <consortium name="Pathogen Informatics"/>
        </authorList>
    </citation>
    <scope>NUCLEOTIDE SEQUENCE [LARGE SCALE GENOMIC DNA]</scope>
    <source>
        <strain evidence="2 3">OH-22767</strain>
    </source>
</reference>
<dbReference type="EMBL" id="UNSC01000004">
    <property type="protein sequence ID" value="SZD73100.1"/>
    <property type="molecule type" value="Genomic_DNA"/>
</dbReference>
<dbReference type="Proteomes" id="UP000262142">
    <property type="component" value="Unassembled WGS sequence"/>
</dbReference>
<evidence type="ECO:0000313" key="3">
    <source>
        <dbReference type="Proteomes" id="UP000262142"/>
    </source>
</evidence>
<dbReference type="RefSeq" id="WP_119059453.1">
    <property type="nucleotide sequence ID" value="NZ_OX579588.1"/>
</dbReference>
<accession>A0A383U0S0</accession>
<name>A0A383U0S0_9FLAO</name>
<proteinExistence type="predicted"/>
<dbReference type="AlphaFoldDB" id="A0A383U0S0"/>
<feature type="signal peptide" evidence="1">
    <location>
        <begin position="1"/>
        <end position="20"/>
    </location>
</feature>
<dbReference type="OrthoDB" id="1415009at2"/>
<keyword evidence="1" id="KW-0732">Signal</keyword>
<feature type="chain" id="PRO_5016888273" evidence="1">
    <location>
        <begin position="21"/>
        <end position="231"/>
    </location>
</feature>
<sequence length="231" mass="27023">MKCKKILIIANMIISTLSYAQENNQTYPNIIMGKEQNIEIKFTICDSTMIKKAYSSINEAKNNTIEELFTSILSANSQDWIDYNTLGGSQKSVKKTKDYFATIGKMDKDENYIKLIHKLEFKLNGTLTAITKFFLYQVNQRPISGVYVFQKKGNRWYQTSNNTTSTLAIIVMRFKSETFKEIFDNPYSYLSRKIVDNDRVNIAKLEKEFFSWYSPEKNKEKIDLYIDSKTW</sequence>
<protein>
    <submittedName>
        <fullName evidence="2">Uncharacterized protein</fullName>
    </submittedName>
</protein>
<evidence type="ECO:0000256" key="1">
    <source>
        <dbReference type="SAM" id="SignalP"/>
    </source>
</evidence>
<keyword evidence="3" id="KW-1185">Reference proteome</keyword>
<gene>
    <name evidence="2" type="ORF">SAMEA104719789_01160</name>
</gene>
<evidence type="ECO:0000313" key="2">
    <source>
        <dbReference type="EMBL" id="SZD73100.1"/>
    </source>
</evidence>